<comment type="subcellular location">
    <subcellularLocation>
        <location evidence="1">Cell membrane</location>
        <topology evidence="1">Multi-pass membrane protein</topology>
    </subcellularLocation>
</comment>
<keyword evidence="3 6" id="KW-0812">Transmembrane</keyword>
<dbReference type="Pfam" id="PF08395">
    <property type="entry name" value="7tm_7"/>
    <property type="match status" value="1"/>
</dbReference>
<dbReference type="Proteomes" id="UP000695000">
    <property type="component" value="Unplaced"/>
</dbReference>
<reference evidence="8" key="1">
    <citation type="submission" date="2025-08" db="UniProtKB">
        <authorList>
            <consortium name="RefSeq"/>
        </authorList>
    </citation>
    <scope>IDENTIFICATION</scope>
    <source>
        <tissue evidence="8">Whole Larva</tissue>
    </source>
</reference>
<feature type="transmembrane region" description="Helical" evidence="6">
    <location>
        <begin position="138"/>
        <end position="158"/>
    </location>
</feature>
<keyword evidence="5 6" id="KW-0472">Membrane</keyword>
<sequence length="260" mass="29546">MFSQIVGVCTISLSLQRKRLHVIHNAVLLLVFVGLSIYSFSAEKTVDHTKAPNVSIFREIVNRYLYFLLGIMFIAMGYFRANKLISFFKLIFEADRELLKISQFSDEASKKYLIALNVIGFGLCLAILGIALVTEELVLALVHFLFVSVVLATLGPLIGGLQLLRKRFECINSVLSNRAFRNYNNEKTIVTVGDKYRIIATCHDRLCDAAEALNSCYTIQLLGYFTLVFLGTLFAVFGDFRVFFGTMRYILWLQIHILKK</sequence>
<dbReference type="InterPro" id="IPR013604">
    <property type="entry name" value="7TM_chemorcpt"/>
</dbReference>
<keyword evidence="2" id="KW-1003">Cell membrane</keyword>
<feature type="transmembrane region" description="Helical" evidence="6">
    <location>
        <begin position="22"/>
        <end position="40"/>
    </location>
</feature>
<evidence type="ECO:0000256" key="6">
    <source>
        <dbReference type="SAM" id="Phobius"/>
    </source>
</evidence>
<organism evidence="7 8">
    <name type="scientific">Nicrophorus vespilloides</name>
    <name type="common">Boreal carrion beetle</name>
    <dbReference type="NCBI Taxonomy" id="110193"/>
    <lineage>
        <taxon>Eukaryota</taxon>
        <taxon>Metazoa</taxon>
        <taxon>Ecdysozoa</taxon>
        <taxon>Arthropoda</taxon>
        <taxon>Hexapoda</taxon>
        <taxon>Insecta</taxon>
        <taxon>Pterygota</taxon>
        <taxon>Neoptera</taxon>
        <taxon>Endopterygota</taxon>
        <taxon>Coleoptera</taxon>
        <taxon>Polyphaga</taxon>
        <taxon>Staphyliniformia</taxon>
        <taxon>Silphidae</taxon>
        <taxon>Nicrophorinae</taxon>
        <taxon>Nicrophorus</taxon>
    </lineage>
</organism>
<dbReference type="GeneID" id="108568648"/>
<feature type="transmembrane region" description="Helical" evidence="6">
    <location>
        <begin position="60"/>
        <end position="79"/>
    </location>
</feature>
<evidence type="ECO:0000313" key="8">
    <source>
        <dbReference type="RefSeq" id="XP_017785345.1"/>
    </source>
</evidence>
<accession>A0ABM1NEU5</accession>
<evidence type="ECO:0000256" key="3">
    <source>
        <dbReference type="ARBA" id="ARBA00022692"/>
    </source>
</evidence>
<proteinExistence type="predicted"/>
<evidence type="ECO:0000256" key="2">
    <source>
        <dbReference type="ARBA" id="ARBA00022475"/>
    </source>
</evidence>
<feature type="transmembrane region" description="Helical" evidence="6">
    <location>
        <begin position="112"/>
        <end position="132"/>
    </location>
</feature>
<name>A0ABM1NEU5_NICVS</name>
<keyword evidence="7" id="KW-1185">Reference proteome</keyword>
<gene>
    <name evidence="8" type="primary">LOC108568648</name>
</gene>
<protein>
    <submittedName>
        <fullName evidence="8">Uncharacterized protein LOC108568648</fullName>
    </submittedName>
</protein>
<evidence type="ECO:0000256" key="1">
    <source>
        <dbReference type="ARBA" id="ARBA00004651"/>
    </source>
</evidence>
<evidence type="ECO:0000256" key="5">
    <source>
        <dbReference type="ARBA" id="ARBA00023136"/>
    </source>
</evidence>
<evidence type="ECO:0000256" key="4">
    <source>
        <dbReference type="ARBA" id="ARBA00022989"/>
    </source>
</evidence>
<evidence type="ECO:0000313" key="7">
    <source>
        <dbReference type="Proteomes" id="UP000695000"/>
    </source>
</evidence>
<feature type="transmembrane region" description="Helical" evidence="6">
    <location>
        <begin position="221"/>
        <end position="244"/>
    </location>
</feature>
<keyword evidence="4 6" id="KW-1133">Transmembrane helix</keyword>
<dbReference type="RefSeq" id="XP_017785345.1">
    <property type="nucleotide sequence ID" value="XM_017929856.1"/>
</dbReference>